<evidence type="ECO:0000313" key="3">
    <source>
        <dbReference type="Proteomes" id="UP001054821"/>
    </source>
</evidence>
<dbReference type="Proteomes" id="UP001054821">
    <property type="component" value="Chromosome 5"/>
</dbReference>
<name>A0AAD4Z176_PRUDU</name>
<dbReference type="AlphaFoldDB" id="A0AAD4Z176"/>
<organism evidence="2 3">
    <name type="scientific">Prunus dulcis</name>
    <name type="common">Almond</name>
    <name type="synonym">Amygdalus dulcis</name>
    <dbReference type="NCBI Taxonomy" id="3755"/>
    <lineage>
        <taxon>Eukaryota</taxon>
        <taxon>Viridiplantae</taxon>
        <taxon>Streptophyta</taxon>
        <taxon>Embryophyta</taxon>
        <taxon>Tracheophyta</taxon>
        <taxon>Spermatophyta</taxon>
        <taxon>Magnoliopsida</taxon>
        <taxon>eudicotyledons</taxon>
        <taxon>Gunneridae</taxon>
        <taxon>Pentapetalae</taxon>
        <taxon>rosids</taxon>
        <taxon>fabids</taxon>
        <taxon>Rosales</taxon>
        <taxon>Rosaceae</taxon>
        <taxon>Amygdaloideae</taxon>
        <taxon>Amygdaleae</taxon>
        <taxon>Prunus</taxon>
    </lineage>
</organism>
<keyword evidence="3" id="KW-1185">Reference proteome</keyword>
<feature type="region of interest" description="Disordered" evidence="1">
    <location>
        <begin position="1"/>
        <end position="23"/>
    </location>
</feature>
<gene>
    <name evidence="2" type="ORF">L3X38_028443</name>
</gene>
<dbReference type="EMBL" id="JAJFAZ020000005">
    <property type="protein sequence ID" value="KAI5329046.1"/>
    <property type="molecule type" value="Genomic_DNA"/>
</dbReference>
<comment type="caution">
    <text evidence="2">The sequence shown here is derived from an EMBL/GenBank/DDBJ whole genome shotgun (WGS) entry which is preliminary data.</text>
</comment>
<protein>
    <submittedName>
        <fullName evidence="2">Uncharacterized protein</fullName>
    </submittedName>
</protein>
<reference evidence="2 3" key="1">
    <citation type="journal article" date="2022" name="G3 (Bethesda)">
        <title>Whole-genome sequence and methylome profiling of the almond [Prunus dulcis (Mill.) D.A. Webb] cultivar 'Nonpareil'.</title>
        <authorList>
            <person name="D'Amico-Willman K.M."/>
            <person name="Ouma W.Z."/>
            <person name="Meulia T."/>
            <person name="Sideli G.M."/>
            <person name="Gradziel T.M."/>
            <person name="Fresnedo-Ramirez J."/>
        </authorList>
    </citation>
    <scope>NUCLEOTIDE SEQUENCE [LARGE SCALE GENOMIC DNA]</scope>
    <source>
        <strain evidence="2">Clone GOH B32 T37-40</strain>
    </source>
</reference>
<accession>A0AAD4Z176</accession>
<evidence type="ECO:0000313" key="2">
    <source>
        <dbReference type="EMBL" id="KAI5329046.1"/>
    </source>
</evidence>
<evidence type="ECO:0000256" key="1">
    <source>
        <dbReference type="SAM" id="MobiDB-lite"/>
    </source>
</evidence>
<sequence length="100" mass="11263">MAEKAYPAAPANHGYQRSDAESLENADELKRKKKIIDVSPDIGQTCCDLIKTSYGICRACLESLKKDLGTYKFPKGDTQSRYWLVIQAVHKSICKLKLKK</sequence>
<proteinExistence type="predicted"/>